<sequence>MKKLISVITVLLLIAGLSVSANAQVKKASPATKALQMQADSGSGSGSMAGKMAVGTLGGTPAMKFHFNDDLMGTIGASFTTGNASTTFIIGKVDYNLNSISNVQTGIGGYFSTFSTGGASITTFGGTWGMKTMVQPNLCVGADIIVLSITSAGGANTTSILPGVFVNFGYYFM</sequence>
<evidence type="ECO:0000313" key="2">
    <source>
        <dbReference type="EMBL" id="OGC27771.1"/>
    </source>
</evidence>
<reference evidence="2 3" key="1">
    <citation type="journal article" date="2016" name="Nat. Commun.">
        <title>Thousands of microbial genomes shed light on interconnected biogeochemical processes in an aquifer system.</title>
        <authorList>
            <person name="Anantharaman K."/>
            <person name="Brown C.T."/>
            <person name="Hug L.A."/>
            <person name="Sharon I."/>
            <person name="Castelle C.J."/>
            <person name="Probst A.J."/>
            <person name="Thomas B.C."/>
            <person name="Singh A."/>
            <person name="Wilkins M.J."/>
            <person name="Karaoz U."/>
            <person name="Brodie E.L."/>
            <person name="Williams K.H."/>
            <person name="Hubbard S.S."/>
            <person name="Banfield J.F."/>
        </authorList>
    </citation>
    <scope>NUCLEOTIDE SEQUENCE [LARGE SCALE GENOMIC DNA]</scope>
</reference>
<dbReference type="AlphaFoldDB" id="A0A1F4T4N4"/>
<organism evidence="2 3">
    <name type="scientific">candidate division WOR-1 bacterium RIFOXYC12_FULL_54_18</name>
    <dbReference type="NCBI Taxonomy" id="1802584"/>
    <lineage>
        <taxon>Bacteria</taxon>
        <taxon>Bacillati</taxon>
        <taxon>Saganbacteria</taxon>
    </lineage>
</organism>
<feature type="chain" id="PRO_5009514451" evidence="1">
    <location>
        <begin position="24"/>
        <end position="173"/>
    </location>
</feature>
<dbReference type="EMBL" id="MEUG01000001">
    <property type="protein sequence ID" value="OGC27771.1"/>
    <property type="molecule type" value="Genomic_DNA"/>
</dbReference>
<comment type="caution">
    <text evidence="2">The sequence shown here is derived from an EMBL/GenBank/DDBJ whole genome shotgun (WGS) entry which is preliminary data.</text>
</comment>
<accession>A0A1F4T4N4</accession>
<keyword evidence="1" id="KW-0732">Signal</keyword>
<proteinExistence type="predicted"/>
<feature type="signal peptide" evidence="1">
    <location>
        <begin position="1"/>
        <end position="23"/>
    </location>
</feature>
<evidence type="ECO:0000313" key="3">
    <source>
        <dbReference type="Proteomes" id="UP000178602"/>
    </source>
</evidence>
<evidence type="ECO:0000256" key="1">
    <source>
        <dbReference type="SAM" id="SignalP"/>
    </source>
</evidence>
<protein>
    <submittedName>
        <fullName evidence="2">Uncharacterized protein</fullName>
    </submittedName>
</protein>
<dbReference type="Proteomes" id="UP000178602">
    <property type="component" value="Unassembled WGS sequence"/>
</dbReference>
<gene>
    <name evidence="2" type="ORF">A3K49_01995</name>
</gene>
<name>A0A1F4T4N4_UNCSA</name>